<sequence>MQSTNLEKEIKYASARIIKNYKPEKVILFGSLAYGKATLSSDIDMVIIKKTHKNHWERLKEADRFISHDFPIDILVYTPKEISERLKIGDTFVENFINRGRVIYEK</sequence>
<reference evidence="2 3" key="1">
    <citation type="submission" date="2019-12" db="EMBL/GenBank/DDBJ databases">
        <authorList>
            <person name="Wolfe R."/>
            <person name="Danczak R."/>
            <person name="Wilkins M."/>
        </authorList>
    </citation>
    <scope>NUCLEOTIDE SEQUENCE [LARGE SCALE GENOMIC DNA]</scope>
    <source>
        <strain evidence="2">X2_MaxBin.013</strain>
    </source>
</reference>
<dbReference type="Gene3D" id="3.30.460.10">
    <property type="entry name" value="Beta Polymerase, domain 2"/>
    <property type="match status" value="1"/>
</dbReference>
<organism evidence="2 3">
    <name type="scientific">Candidatus Saganbacteria bacterium</name>
    <dbReference type="NCBI Taxonomy" id="2575572"/>
    <lineage>
        <taxon>Bacteria</taxon>
        <taxon>Bacillati</taxon>
        <taxon>Saganbacteria</taxon>
    </lineage>
</organism>
<dbReference type="InterPro" id="IPR043519">
    <property type="entry name" value="NT_sf"/>
</dbReference>
<dbReference type="Proteomes" id="UP000488506">
    <property type="component" value="Unassembled WGS sequence"/>
</dbReference>
<comment type="caution">
    <text evidence="2">The sequence shown here is derived from an EMBL/GenBank/DDBJ whole genome shotgun (WGS) entry which is preliminary data.</text>
</comment>
<dbReference type="AlphaFoldDB" id="A0A833L132"/>
<accession>A0A833L132</accession>
<dbReference type="PANTHER" id="PTHR43449:SF1">
    <property type="entry name" value="POLYMERASE BETA NUCLEOTIDYLTRANSFERASE DOMAIN-CONTAINING PROTEIN"/>
    <property type="match status" value="1"/>
</dbReference>
<evidence type="ECO:0000259" key="1">
    <source>
        <dbReference type="Pfam" id="PF18765"/>
    </source>
</evidence>
<dbReference type="PANTHER" id="PTHR43449">
    <property type="entry name" value="NUCLEOTIDYLTRANSFERASE"/>
    <property type="match status" value="1"/>
</dbReference>
<dbReference type="InterPro" id="IPR041633">
    <property type="entry name" value="Polbeta"/>
</dbReference>
<name>A0A833L132_UNCSA</name>
<dbReference type="Pfam" id="PF18765">
    <property type="entry name" value="Polbeta"/>
    <property type="match status" value="1"/>
</dbReference>
<proteinExistence type="predicted"/>
<evidence type="ECO:0000313" key="3">
    <source>
        <dbReference type="Proteomes" id="UP000488506"/>
    </source>
</evidence>
<gene>
    <name evidence="2" type="ORF">FD145_845</name>
</gene>
<feature type="domain" description="Polymerase beta nucleotidyltransferase" evidence="1">
    <location>
        <begin position="17"/>
        <end position="106"/>
    </location>
</feature>
<evidence type="ECO:0000313" key="2">
    <source>
        <dbReference type="EMBL" id="KAF0134202.1"/>
    </source>
</evidence>
<dbReference type="SUPFAM" id="SSF81301">
    <property type="entry name" value="Nucleotidyltransferase"/>
    <property type="match status" value="1"/>
</dbReference>
<dbReference type="EMBL" id="WPAF01000011">
    <property type="protein sequence ID" value="KAF0134202.1"/>
    <property type="molecule type" value="Genomic_DNA"/>
</dbReference>
<dbReference type="CDD" id="cd05403">
    <property type="entry name" value="NT_KNTase_like"/>
    <property type="match status" value="1"/>
</dbReference>
<protein>
    <submittedName>
        <fullName evidence="2">DNA polymerase beta domain-containing protein region</fullName>
    </submittedName>
</protein>